<proteinExistence type="predicted"/>
<evidence type="ECO:0000313" key="3">
    <source>
        <dbReference type="EMBL" id="OXV12103.1"/>
    </source>
</evidence>
<organism evidence="3 4">
    <name type="scientific">Elaphomyces granulatus</name>
    <dbReference type="NCBI Taxonomy" id="519963"/>
    <lineage>
        <taxon>Eukaryota</taxon>
        <taxon>Fungi</taxon>
        <taxon>Dikarya</taxon>
        <taxon>Ascomycota</taxon>
        <taxon>Pezizomycotina</taxon>
        <taxon>Eurotiomycetes</taxon>
        <taxon>Eurotiomycetidae</taxon>
        <taxon>Eurotiales</taxon>
        <taxon>Elaphomycetaceae</taxon>
        <taxon>Elaphomyces</taxon>
    </lineage>
</organism>
<reference evidence="3 4" key="1">
    <citation type="journal article" date="2015" name="Environ. Microbiol.">
        <title>Metagenome sequence of Elaphomyces granulatus from sporocarp tissue reveals Ascomycota ectomycorrhizal fingerprints of genome expansion and a Proteobacteria-rich microbiome.</title>
        <authorList>
            <person name="Quandt C.A."/>
            <person name="Kohler A."/>
            <person name="Hesse C.N."/>
            <person name="Sharpton T.J."/>
            <person name="Martin F."/>
            <person name="Spatafora J.W."/>
        </authorList>
    </citation>
    <scope>NUCLEOTIDE SEQUENCE [LARGE SCALE GENOMIC DNA]</scope>
    <source>
        <strain evidence="3 4">OSC145934</strain>
    </source>
</reference>
<dbReference type="EMBL" id="NPHW01002129">
    <property type="protein sequence ID" value="OXV12103.1"/>
    <property type="molecule type" value="Genomic_DNA"/>
</dbReference>
<evidence type="ECO:0008006" key="5">
    <source>
        <dbReference type="Google" id="ProtNLM"/>
    </source>
</evidence>
<dbReference type="Proteomes" id="UP000243515">
    <property type="component" value="Unassembled WGS sequence"/>
</dbReference>
<accession>A0A232M6W3</accession>
<protein>
    <recommendedName>
        <fullName evidence="5">Extracellular membrane protein CFEM domain-containing protein</fullName>
    </recommendedName>
</protein>
<evidence type="ECO:0000256" key="1">
    <source>
        <dbReference type="SAM" id="MobiDB-lite"/>
    </source>
</evidence>
<keyword evidence="2" id="KW-0732">Signal</keyword>
<comment type="caution">
    <text evidence="3">The sequence shown here is derived from an EMBL/GenBank/DDBJ whole genome shotgun (WGS) entry which is preliminary data.</text>
</comment>
<feature type="chain" id="PRO_5012489168" description="Extracellular membrane protein CFEM domain-containing protein" evidence="2">
    <location>
        <begin position="21"/>
        <end position="175"/>
    </location>
</feature>
<dbReference type="AlphaFoldDB" id="A0A232M6W3"/>
<dbReference type="OrthoDB" id="2507140at2759"/>
<sequence length="175" mass="16916">MRFIAPVATVLMAAVGFAAAQTATHSASSSSSTSSCQAQPILDACLQRETPQFQACTANDWSCLCTQSTNVLTCYNNCPNDPGKAAAQSVVTANCNAASAYVTTSAPAATKSGSTSAISAASVSAASGSSGSTATAPSGSGTASTKASSTAGAVARAVETGGMVAAMMIGLVAAL</sequence>
<feature type="signal peptide" evidence="2">
    <location>
        <begin position="1"/>
        <end position="20"/>
    </location>
</feature>
<keyword evidence="4" id="KW-1185">Reference proteome</keyword>
<gene>
    <name evidence="3" type="ORF">Egran_00134</name>
</gene>
<feature type="region of interest" description="Disordered" evidence="1">
    <location>
        <begin position="126"/>
        <end position="146"/>
    </location>
</feature>
<evidence type="ECO:0000256" key="2">
    <source>
        <dbReference type="SAM" id="SignalP"/>
    </source>
</evidence>
<evidence type="ECO:0000313" key="4">
    <source>
        <dbReference type="Proteomes" id="UP000243515"/>
    </source>
</evidence>
<name>A0A232M6W3_9EURO</name>